<dbReference type="AlphaFoldDB" id="A0A3P8UKN4"/>
<organism evidence="5 6">
    <name type="scientific">Cynoglossus semilaevis</name>
    <name type="common">Tongue sole</name>
    <dbReference type="NCBI Taxonomy" id="244447"/>
    <lineage>
        <taxon>Eukaryota</taxon>
        <taxon>Metazoa</taxon>
        <taxon>Chordata</taxon>
        <taxon>Craniata</taxon>
        <taxon>Vertebrata</taxon>
        <taxon>Euteleostomi</taxon>
        <taxon>Actinopterygii</taxon>
        <taxon>Neopterygii</taxon>
        <taxon>Teleostei</taxon>
        <taxon>Neoteleostei</taxon>
        <taxon>Acanthomorphata</taxon>
        <taxon>Carangaria</taxon>
        <taxon>Pleuronectiformes</taxon>
        <taxon>Pleuronectoidei</taxon>
        <taxon>Cynoglossidae</taxon>
        <taxon>Cynoglossinae</taxon>
        <taxon>Cynoglossus</taxon>
    </lineage>
</organism>
<dbReference type="KEGG" id="csem:103398802"/>
<evidence type="ECO:0000259" key="4">
    <source>
        <dbReference type="PROSITE" id="PS50041"/>
    </source>
</evidence>
<keyword evidence="2" id="KW-0175">Coiled coil</keyword>
<protein>
    <submittedName>
        <fullName evidence="5">C-type lectin domain family 4 member M-like</fullName>
    </submittedName>
</protein>
<dbReference type="RefSeq" id="XP_008335798.1">
    <property type="nucleotide sequence ID" value="XM_008337576.2"/>
</dbReference>
<reference evidence="5" key="3">
    <citation type="submission" date="2025-09" db="UniProtKB">
        <authorList>
            <consortium name="Ensembl"/>
        </authorList>
    </citation>
    <scope>IDENTIFICATION</scope>
</reference>
<dbReference type="OMA" id="EDCAAMY"/>
<dbReference type="InterPro" id="IPR001304">
    <property type="entry name" value="C-type_lectin-like"/>
</dbReference>
<sequence length="314" mass="36481">MENNGKSGSFSGAFDRLVCEDDGSVDEDFLYSNQEKQQVSMSMVKPASSCSQHSVLVVSLTVLAVILLAIDIGLGVYYNELTSEQRALLDINSELAKLQQKYNTVIKNRDEMKQQLEREIKEQQRTQWELQHQSRRTNSYEQLISKAQMEIATLKSYIPMVEEGCRRCLPGWNFLDSMCYFFAFSLAQRQWNDARNFCKKYGGNLATVDTYEKNEVMHRLISHYADPTRHYFQNAFWIGLTDIDNEGDWKWMNGQRLIEGYWNDGEPNNNNNEDCAGVFPKDHLHFKSWNDFPCSTHLRWICEMEPRVTEASPS</sequence>
<dbReference type="InterPro" id="IPR016187">
    <property type="entry name" value="CTDL_fold"/>
</dbReference>
<reference evidence="5" key="2">
    <citation type="submission" date="2025-08" db="UniProtKB">
        <authorList>
            <consortium name="Ensembl"/>
        </authorList>
    </citation>
    <scope>IDENTIFICATION</scope>
</reference>
<evidence type="ECO:0000256" key="1">
    <source>
        <dbReference type="ARBA" id="ARBA00023157"/>
    </source>
</evidence>
<dbReference type="GeneTree" id="ENSGT01030000234575"/>
<feature type="transmembrane region" description="Helical" evidence="3">
    <location>
        <begin position="55"/>
        <end position="78"/>
    </location>
</feature>
<dbReference type="Ensembl" id="ENSCSET00000000873.1">
    <property type="protein sequence ID" value="ENSCSEP00000000845.1"/>
    <property type="gene ID" value="ENSCSEG00000000602.1"/>
</dbReference>
<dbReference type="PROSITE" id="PS50041">
    <property type="entry name" value="C_TYPE_LECTIN_2"/>
    <property type="match status" value="1"/>
</dbReference>
<dbReference type="Gene3D" id="3.10.100.10">
    <property type="entry name" value="Mannose-Binding Protein A, subunit A"/>
    <property type="match status" value="1"/>
</dbReference>
<dbReference type="InParanoid" id="A0A3P8UKN4"/>
<proteinExistence type="predicted"/>
<dbReference type="SUPFAM" id="SSF56436">
    <property type="entry name" value="C-type lectin-like"/>
    <property type="match status" value="1"/>
</dbReference>
<feature type="coiled-coil region" evidence="2">
    <location>
        <begin position="81"/>
        <end position="133"/>
    </location>
</feature>
<evidence type="ECO:0000313" key="6">
    <source>
        <dbReference type="Proteomes" id="UP000265120"/>
    </source>
</evidence>
<keyword evidence="3" id="KW-0812">Transmembrane</keyword>
<dbReference type="InterPro" id="IPR016186">
    <property type="entry name" value="C-type_lectin-like/link_sf"/>
</dbReference>
<feature type="domain" description="C-type lectin" evidence="4">
    <location>
        <begin position="175"/>
        <end position="303"/>
    </location>
</feature>
<accession>A0A3P8UKN4</accession>
<dbReference type="OrthoDB" id="2142683at2759"/>
<evidence type="ECO:0000313" key="5">
    <source>
        <dbReference type="Ensembl" id="ENSCSEP00000000845.1"/>
    </source>
</evidence>
<keyword evidence="3" id="KW-1133">Transmembrane helix</keyword>
<dbReference type="InterPro" id="IPR050111">
    <property type="entry name" value="C-type_lectin/snaclec_domain"/>
</dbReference>
<dbReference type="InterPro" id="IPR018378">
    <property type="entry name" value="C-type_lectin_CS"/>
</dbReference>
<name>A0A3P8UKN4_CYNSE</name>
<keyword evidence="6" id="KW-1185">Reference proteome</keyword>
<dbReference type="PANTHER" id="PTHR22803">
    <property type="entry name" value="MANNOSE, PHOSPHOLIPASE, LECTIN RECEPTOR RELATED"/>
    <property type="match status" value="1"/>
</dbReference>
<dbReference type="SMART" id="SM00034">
    <property type="entry name" value="CLECT"/>
    <property type="match status" value="1"/>
</dbReference>
<dbReference type="Pfam" id="PF00059">
    <property type="entry name" value="Lectin_C"/>
    <property type="match status" value="1"/>
</dbReference>
<dbReference type="Proteomes" id="UP000265120">
    <property type="component" value="Chromosome 1"/>
</dbReference>
<keyword evidence="3" id="KW-0472">Membrane</keyword>
<reference evidence="5 6" key="1">
    <citation type="journal article" date="2014" name="Nat. Genet.">
        <title>Whole-genome sequence of a flatfish provides insights into ZW sex chromosome evolution and adaptation to a benthic lifestyle.</title>
        <authorList>
            <person name="Chen S."/>
            <person name="Zhang G."/>
            <person name="Shao C."/>
            <person name="Huang Q."/>
            <person name="Liu G."/>
            <person name="Zhang P."/>
            <person name="Song W."/>
            <person name="An N."/>
            <person name="Chalopin D."/>
            <person name="Volff J.N."/>
            <person name="Hong Y."/>
            <person name="Li Q."/>
            <person name="Sha Z."/>
            <person name="Zhou H."/>
            <person name="Xie M."/>
            <person name="Yu Q."/>
            <person name="Liu Y."/>
            <person name="Xiang H."/>
            <person name="Wang N."/>
            <person name="Wu K."/>
            <person name="Yang C."/>
            <person name="Zhou Q."/>
            <person name="Liao X."/>
            <person name="Yang L."/>
            <person name="Hu Q."/>
            <person name="Zhang J."/>
            <person name="Meng L."/>
            <person name="Jin L."/>
            <person name="Tian Y."/>
            <person name="Lian J."/>
            <person name="Yang J."/>
            <person name="Miao G."/>
            <person name="Liu S."/>
            <person name="Liang Z."/>
            <person name="Yan F."/>
            <person name="Li Y."/>
            <person name="Sun B."/>
            <person name="Zhang H."/>
            <person name="Zhang J."/>
            <person name="Zhu Y."/>
            <person name="Du M."/>
            <person name="Zhao Y."/>
            <person name="Schartl M."/>
            <person name="Tang Q."/>
            <person name="Wang J."/>
        </authorList>
    </citation>
    <scope>NUCLEOTIDE SEQUENCE</scope>
</reference>
<evidence type="ECO:0000256" key="3">
    <source>
        <dbReference type="SAM" id="Phobius"/>
    </source>
</evidence>
<dbReference type="GeneID" id="103398802"/>
<dbReference type="PROSITE" id="PS00615">
    <property type="entry name" value="C_TYPE_LECTIN_1"/>
    <property type="match status" value="1"/>
</dbReference>
<keyword evidence="1" id="KW-1015">Disulfide bond</keyword>
<evidence type="ECO:0000256" key="2">
    <source>
        <dbReference type="SAM" id="Coils"/>
    </source>
</evidence>